<dbReference type="EMBL" id="JADNRY010000111">
    <property type="protein sequence ID" value="KAF9064967.1"/>
    <property type="molecule type" value="Genomic_DNA"/>
</dbReference>
<proteinExistence type="predicted"/>
<sequence>QTTVYNSAPVLHNMSLISSDGKCSVVPFSFSLSLKHHLPPSPKLPKQTTCHKSGFNLR</sequence>
<organism evidence="1 2">
    <name type="scientific">Rhodocollybia butyracea</name>
    <dbReference type="NCBI Taxonomy" id="206335"/>
    <lineage>
        <taxon>Eukaryota</taxon>
        <taxon>Fungi</taxon>
        <taxon>Dikarya</taxon>
        <taxon>Basidiomycota</taxon>
        <taxon>Agaricomycotina</taxon>
        <taxon>Agaricomycetes</taxon>
        <taxon>Agaricomycetidae</taxon>
        <taxon>Agaricales</taxon>
        <taxon>Marasmiineae</taxon>
        <taxon>Omphalotaceae</taxon>
        <taxon>Rhodocollybia</taxon>
    </lineage>
</organism>
<feature type="non-terminal residue" evidence="1">
    <location>
        <position position="1"/>
    </location>
</feature>
<evidence type="ECO:0000313" key="1">
    <source>
        <dbReference type="EMBL" id="KAF9064967.1"/>
    </source>
</evidence>
<evidence type="ECO:0000313" key="2">
    <source>
        <dbReference type="Proteomes" id="UP000772434"/>
    </source>
</evidence>
<reference evidence="1" key="1">
    <citation type="submission" date="2020-11" db="EMBL/GenBank/DDBJ databases">
        <authorList>
            <consortium name="DOE Joint Genome Institute"/>
            <person name="Ahrendt S."/>
            <person name="Riley R."/>
            <person name="Andreopoulos W."/>
            <person name="Labutti K."/>
            <person name="Pangilinan J."/>
            <person name="Ruiz-Duenas F.J."/>
            <person name="Barrasa J.M."/>
            <person name="Sanchez-Garcia M."/>
            <person name="Camarero S."/>
            <person name="Miyauchi S."/>
            <person name="Serrano A."/>
            <person name="Linde D."/>
            <person name="Babiker R."/>
            <person name="Drula E."/>
            <person name="Ayuso-Fernandez I."/>
            <person name="Pacheco R."/>
            <person name="Padilla G."/>
            <person name="Ferreira P."/>
            <person name="Barriuso J."/>
            <person name="Kellner H."/>
            <person name="Castanera R."/>
            <person name="Alfaro M."/>
            <person name="Ramirez L."/>
            <person name="Pisabarro A.G."/>
            <person name="Kuo A."/>
            <person name="Tritt A."/>
            <person name="Lipzen A."/>
            <person name="He G."/>
            <person name="Yan M."/>
            <person name="Ng V."/>
            <person name="Cullen D."/>
            <person name="Martin F."/>
            <person name="Rosso M.-N."/>
            <person name="Henrissat B."/>
            <person name="Hibbett D."/>
            <person name="Martinez A.T."/>
            <person name="Grigoriev I.V."/>
        </authorList>
    </citation>
    <scope>NUCLEOTIDE SEQUENCE</scope>
    <source>
        <strain evidence="1">AH 40177</strain>
    </source>
</reference>
<gene>
    <name evidence="1" type="ORF">BDP27DRAFT_1332694</name>
</gene>
<dbReference type="AlphaFoldDB" id="A0A9P5U3U4"/>
<dbReference type="Proteomes" id="UP000772434">
    <property type="component" value="Unassembled WGS sequence"/>
</dbReference>
<name>A0A9P5U3U4_9AGAR</name>
<comment type="caution">
    <text evidence="1">The sequence shown here is derived from an EMBL/GenBank/DDBJ whole genome shotgun (WGS) entry which is preliminary data.</text>
</comment>
<protein>
    <submittedName>
        <fullName evidence="1">Uncharacterized protein</fullName>
    </submittedName>
</protein>
<accession>A0A9P5U3U4</accession>
<keyword evidence="2" id="KW-1185">Reference proteome</keyword>